<gene>
    <name evidence="2" type="ORF">LADA_0C05996G</name>
</gene>
<dbReference type="GO" id="GO:0032979">
    <property type="term" value="P:protein insertion into mitochondrial inner membrane from matrix"/>
    <property type="evidence" value="ECO:0007669"/>
    <property type="project" value="EnsemblFungi"/>
</dbReference>
<evidence type="ECO:0000313" key="2">
    <source>
        <dbReference type="EMBL" id="SCU82524.1"/>
    </source>
</evidence>
<keyword evidence="3" id="KW-1185">Reference proteome</keyword>
<proteinExistence type="predicted"/>
<keyword evidence="1" id="KW-0812">Transmembrane</keyword>
<keyword evidence="1" id="KW-1133">Transmembrane helix</keyword>
<dbReference type="Proteomes" id="UP000190274">
    <property type="component" value="Chromosome C"/>
</dbReference>
<dbReference type="AlphaFoldDB" id="A0A1G4IZJ1"/>
<name>A0A1G4IZJ1_9SACH</name>
<keyword evidence="1" id="KW-0472">Membrane</keyword>
<evidence type="ECO:0000313" key="3">
    <source>
        <dbReference type="Proteomes" id="UP000190274"/>
    </source>
</evidence>
<dbReference type="GO" id="GO:0005743">
    <property type="term" value="C:mitochondrial inner membrane"/>
    <property type="evidence" value="ECO:0007669"/>
    <property type="project" value="EnsemblFungi"/>
</dbReference>
<feature type="transmembrane region" description="Helical" evidence="1">
    <location>
        <begin position="186"/>
        <end position="205"/>
    </location>
</feature>
<accession>A0A1G4IZJ1</accession>
<evidence type="ECO:0000256" key="1">
    <source>
        <dbReference type="SAM" id="Phobius"/>
    </source>
</evidence>
<reference evidence="3" key="1">
    <citation type="submission" date="2016-03" db="EMBL/GenBank/DDBJ databases">
        <authorList>
            <person name="Devillers H."/>
        </authorList>
    </citation>
    <scope>NUCLEOTIDE SEQUENCE [LARGE SCALE GENOMIC DNA]</scope>
</reference>
<dbReference type="OrthoDB" id="73691at2759"/>
<sequence length="408" mass="47416">MHRVCLTRRYSSYKAPRSSSLIDISTSEAYQDSLSQNRTLRRLVDAYKQGKFKVVDSHEDLTSSLNSSRSLPMIQFPKNQVFQEVLHDSSVGEWRKPMTKWLRLGKKVLKMYLNGIRDTWKVYRDSRGVLTKFNANEPIVTHLYRDLEFQQIENRHRGEGPSKLAITRSEFQEVHRMKEVWKLPTFFLLLLIFEEAVPIICYLLPSVVPWNCLTPGAFKKLSQKRISSQNKLPYAKSFDTLPKYASPYSIPLEDVKTLLRTFRVAHRWKVELYHWSGNRTAPSELLALFHQYLVLDDWLLLQSIFDEGEATLLCDKELVNAIVERQLFYAGEDLNILVSSVDGRKLLVWRLFIYWAFRFDGSLMAGGSKTFSELWGVNNIGILNFPGSRKLMDTSNLETIETLIICEN</sequence>
<protein>
    <submittedName>
        <fullName evidence="2">LADA_0C05996g1_1</fullName>
    </submittedName>
</protein>
<dbReference type="STRING" id="1266660.A0A1G4IZJ1"/>
<organism evidence="2 3">
    <name type="scientific">Lachancea dasiensis</name>
    <dbReference type="NCBI Taxonomy" id="1072105"/>
    <lineage>
        <taxon>Eukaryota</taxon>
        <taxon>Fungi</taxon>
        <taxon>Dikarya</taxon>
        <taxon>Ascomycota</taxon>
        <taxon>Saccharomycotina</taxon>
        <taxon>Saccharomycetes</taxon>
        <taxon>Saccharomycetales</taxon>
        <taxon>Saccharomycetaceae</taxon>
        <taxon>Lachancea</taxon>
    </lineage>
</organism>
<dbReference type="EMBL" id="LT598459">
    <property type="protein sequence ID" value="SCU82524.1"/>
    <property type="molecule type" value="Genomic_DNA"/>
</dbReference>